<evidence type="ECO:0000256" key="2">
    <source>
        <dbReference type="ARBA" id="ARBA00022900"/>
    </source>
</evidence>
<comment type="caution">
    <text evidence="5">The sequence shown here is derived from an EMBL/GenBank/DDBJ whole genome shotgun (WGS) entry which is preliminary data.</text>
</comment>
<dbReference type="InterPro" id="IPR042185">
    <property type="entry name" value="Serpin_sf_2"/>
</dbReference>
<dbReference type="GO" id="GO:0004867">
    <property type="term" value="F:serine-type endopeptidase inhibitor activity"/>
    <property type="evidence" value="ECO:0007669"/>
    <property type="project" value="UniProtKB-KW"/>
</dbReference>
<evidence type="ECO:0000313" key="8">
    <source>
        <dbReference type="Proteomes" id="UP000494256"/>
    </source>
</evidence>
<name>A0A8S0ZLJ8_ARCPL</name>
<evidence type="ECO:0000313" key="5">
    <source>
        <dbReference type="EMBL" id="CAB3233609.1"/>
    </source>
</evidence>
<dbReference type="Proteomes" id="UP000494106">
    <property type="component" value="Unassembled WGS sequence"/>
</dbReference>
<accession>A0A8S0ZLJ8</accession>
<dbReference type="InterPro" id="IPR023796">
    <property type="entry name" value="Serpin_dom"/>
</dbReference>
<protein>
    <recommendedName>
        <fullName evidence="4">Serpin domain-containing protein</fullName>
    </recommendedName>
</protein>
<dbReference type="Gene3D" id="3.30.497.10">
    <property type="entry name" value="Antithrombin, subunit I, domain 2"/>
    <property type="match status" value="1"/>
</dbReference>
<evidence type="ECO:0000256" key="1">
    <source>
        <dbReference type="ARBA" id="ARBA00022690"/>
    </source>
</evidence>
<dbReference type="EMBL" id="CADEBC010000479">
    <property type="protein sequence ID" value="CAB3233609.1"/>
    <property type="molecule type" value="Genomic_DNA"/>
</dbReference>
<organism evidence="5 7">
    <name type="scientific">Arctia plantaginis</name>
    <name type="common">Wood tiger moth</name>
    <name type="synonym">Phalaena plantaginis</name>
    <dbReference type="NCBI Taxonomy" id="874455"/>
    <lineage>
        <taxon>Eukaryota</taxon>
        <taxon>Metazoa</taxon>
        <taxon>Ecdysozoa</taxon>
        <taxon>Arthropoda</taxon>
        <taxon>Hexapoda</taxon>
        <taxon>Insecta</taxon>
        <taxon>Pterygota</taxon>
        <taxon>Neoptera</taxon>
        <taxon>Endopterygota</taxon>
        <taxon>Lepidoptera</taxon>
        <taxon>Glossata</taxon>
        <taxon>Ditrysia</taxon>
        <taxon>Noctuoidea</taxon>
        <taxon>Erebidae</taxon>
        <taxon>Arctiinae</taxon>
        <taxon>Arctia</taxon>
    </lineage>
</organism>
<evidence type="ECO:0000313" key="6">
    <source>
        <dbReference type="EMBL" id="CAB3238337.1"/>
    </source>
</evidence>
<sequence>MTNDEFVPYLGDQDRLYWTLIKRVASSFEENFLLSPLGLKLTLSLLKETATGLTQDELSAIFREDLNRMESREHLRSIAELLRKKPPENIAYLGNWIFISSENEIRARFEAIAKTFYNADITTVNTQSATVTANEINQVVLNATLGNILYPVNEGDVDDMRMLVLNTLYFEGDWRYQFAASATKASHFYVSPTTLKIVPFMKVIQRFYYAESTKLDAKILRMPYLGNKFAMYFIVPNSLTGLSYVEENIMLLPGEIQFLEKHIVDVTLPKFKFVYTLYLERTLKKMGLRIAFEESASYPGIARGQLISKRLKLSKVMQRTLIAVNELGVGVSSSKGNTTVSEVNIDINEAKEVMGNRPFFFFIQDEASRQLLVFGRFTDPTL</sequence>
<dbReference type="SUPFAM" id="SSF56574">
    <property type="entry name" value="Serpins"/>
    <property type="match status" value="1"/>
</dbReference>
<dbReference type="Gene3D" id="2.30.39.10">
    <property type="entry name" value="Alpha-1-antitrypsin, domain 1"/>
    <property type="match status" value="1"/>
</dbReference>
<dbReference type="Proteomes" id="UP000494256">
    <property type="component" value="Unassembled WGS sequence"/>
</dbReference>
<dbReference type="SMART" id="SM00093">
    <property type="entry name" value="SERPIN"/>
    <property type="match status" value="1"/>
</dbReference>
<dbReference type="InterPro" id="IPR042178">
    <property type="entry name" value="Serpin_sf_1"/>
</dbReference>
<feature type="domain" description="Serpin" evidence="4">
    <location>
        <begin position="18"/>
        <end position="380"/>
    </location>
</feature>
<keyword evidence="7" id="KW-1185">Reference proteome</keyword>
<dbReference type="EMBL" id="CADEBD010000306">
    <property type="protein sequence ID" value="CAB3238337.1"/>
    <property type="molecule type" value="Genomic_DNA"/>
</dbReference>
<keyword evidence="2" id="KW-0722">Serine protease inhibitor</keyword>
<evidence type="ECO:0000256" key="3">
    <source>
        <dbReference type="RuleBase" id="RU000411"/>
    </source>
</evidence>
<gene>
    <name evidence="5" type="ORF">APLA_LOCUS5345</name>
    <name evidence="6" type="ORF">APLA_LOCUS8141</name>
</gene>
<dbReference type="InterPro" id="IPR036186">
    <property type="entry name" value="Serpin_sf"/>
</dbReference>
<dbReference type="InterPro" id="IPR000215">
    <property type="entry name" value="Serpin_fam"/>
</dbReference>
<dbReference type="Pfam" id="PF00079">
    <property type="entry name" value="Serpin"/>
    <property type="match status" value="1"/>
</dbReference>
<dbReference type="PANTHER" id="PTHR11461">
    <property type="entry name" value="SERINE PROTEASE INHIBITOR, SERPIN"/>
    <property type="match status" value="1"/>
</dbReference>
<evidence type="ECO:0000313" key="7">
    <source>
        <dbReference type="Proteomes" id="UP000494106"/>
    </source>
</evidence>
<comment type="similarity">
    <text evidence="3">Belongs to the serpin family.</text>
</comment>
<reference evidence="7 8" key="1">
    <citation type="submission" date="2020-04" db="EMBL/GenBank/DDBJ databases">
        <authorList>
            <person name="Wallbank WR R."/>
            <person name="Pardo Diaz C."/>
            <person name="Kozak K."/>
            <person name="Martin S."/>
            <person name="Jiggins C."/>
            <person name="Moest M."/>
            <person name="Warren A I."/>
            <person name="Byers J.R.P. K."/>
            <person name="Montejo-Kovacevich G."/>
            <person name="Yen C E."/>
        </authorList>
    </citation>
    <scope>NUCLEOTIDE SEQUENCE [LARGE SCALE GENOMIC DNA]</scope>
</reference>
<dbReference type="PANTHER" id="PTHR11461:SF357">
    <property type="entry name" value="SERINE PROTEASE INHIBITOR 27A"/>
    <property type="match status" value="1"/>
</dbReference>
<proteinExistence type="inferred from homology"/>
<dbReference type="AlphaFoldDB" id="A0A8S0ZLJ8"/>
<dbReference type="OrthoDB" id="671595at2759"/>
<dbReference type="GO" id="GO:0005615">
    <property type="term" value="C:extracellular space"/>
    <property type="evidence" value="ECO:0007669"/>
    <property type="project" value="InterPro"/>
</dbReference>
<keyword evidence="1" id="KW-0646">Protease inhibitor</keyword>
<evidence type="ECO:0000259" key="4">
    <source>
        <dbReference type="SMART" id="SM00093"/>
    </source>
</evidence>